<name>A0A2P8E1R6_9BACT</name>
<dbReference type="OrthoDB" id="9809989at2"/>
<evidence type="ECO:0000259" key="4">
    <source>
        <dbReference type="Pfam" id="PF13205"/>
    </source>
</evidence>
<sequence>MKYLPIILSVILTITLYSCAKQSTPMGGPKDEEPPKLVLMTPENESINIKPSIIELEFNEYIKVENPNKQIIVTPRINKQEMEVSTNRNRVIIKLNQELEDSTTYVFNFQKTIKDITEGNAPENLRLVFSTGPDIDSLTFSGKVEHLFMQRETLMKDVYVGLYEVNDTTDVLSAPPYYIGPADSLGNFKLTNIKEGKYLAYAWHDANNSLKAEEKQEAYAFLTDTININQNIEGAQFYLSKADLSDFKVNRTTTIGSNFDIILSKYPLEISIESDDINKTLFYRQNDKTLRLYHTHLLNDSTSVRLQLKDSVGFVLDTTLYAKFLESDRKKEALEVKTEGKKNFVNVLRTNFKFNKPIQSIIYDSLLIKYDTSSIIKVEKNWVFFKDSTDRTSLTLNWVLPDSIKSESFIVYAGDSTFIDIESQFNEDKMESTFKRLKKETLSDEVKVKVNSSEFPIIVQITDKKEEVIAERYLIDKNEASFENIEPGTYYIRAIIDRNKNRRWDTSNLKQWLYPEPVYYAENPNAENSKDVIVRGGWALELEIDPRKEQGINIKANSDKKEATENNKTENLSVDK</sequence>
<feature type="domain" description="SbsA Ig-like" evidence="4">
    <location>
        <begin position="31"/>
        <end position="131"/>
    </location>
</feature>
<dbReference type="Proteomes" id="UP000240708">
    <property type="component" value="Unassembled WGS sequence"/>
</dbReference>
<feature type="region of interest" description="Disordered" evidence="2">
    <location>
        <begin position="553"/>
        <end position="576"/>
    </location>
</feature>
<evidence type="ECO:0000256" key="1">
    <source>
        <dbReference type="ARBA" id="ARBA00022729"/>
    </source>
</evidence>
<evidence type="ECO:0000256" key="2">
    <source>
        <dbReference type="SAM" id="MobiDB-lite"/>
    </source>
</evidence>
<comment type="caution">
    <text evidence="5">The sequence shown here is derived from an EMBL/GenBank/DDBJ whole genome shotgun (WGS) entry which is preliminary data.</text>
</comment>
<feature type="compositionally biased region" description="Basic and acidic residues" evidence="2">
    <location>
        <begin position="557"/>
        <end position="576"/>
    </location>
</feature>
<evidence type="ECO:0000313" key="6">
    <source>
        <dbReference type="Proteomes" id="UP000240708"/>
    </source>
</evidence>
<feature type="chain" id="PRO_5015204100" evidence="3">
    <location>
        <begin position="21"/>
        <end position="576"/>
    </location>
</feature>
<evidence type="ECO:0000256" key="3">
    <source>
        <dbReference type="SAM" id="SignalP"/>
    </source>
</evidence>
<reference evidence="5 6" key="1">
    <citation type="submission" date="2018-03" db="EMBL/GenBank/DDBJ databases">
        <title>Genomic Encyclopedia of Archaeal and Bacterial Type Strains, Phase II (KMG-II): from individual species to whole genera.</title>
        <authorList>
            <person name="Goeker M."/>
        </authorList>
    </citation>
    <scope>NUCLEOTIDE SEQUENCE [LARGE SCALE GENOMIC DNA]</scope>
    <source>
        <strain evidence="5 6">DSM 28057</strain>
    </source>
</reference>
<dbReference type="Pfam" id="PF13205">
    <property type="entry name" value="Big_5"/>
    <property type="match status" value="1"/>
</dbReference>
<evidence type="ECO:0000313" key="5">
    <source>
        <dbReference type="EMBL" id="PSL03421.1"/>
    </source>
</evidence>
<dbReference type="AlphaFoldDB" id="A0A2P8E1R6"/>
<keyword evidence="1 3" id="KW-0732">Signal</keyword>
<keyword evidence="6" id="KW-1185">Reference proteome</keyword>
<dbReference type="PROSITE" id="PS51257">
    <property type="entry name" value="PROKAR_LIPOPROTEIN"/>
    <property type="match status" value="1"/>
</dbReference>
<dbReference type="EMBL" id="PYGF01000007">
    <property type="protein sequence ID" value="PSL03421.1"/>
    <property type="molecule type" value="Genomic_DNA"/>
</dbReference>
<accession>A0A2P8E1R6</accession>
<feature type="signal peptide" evidence="3">
    <location>
        <begin position="1"/>
        <end position="20"/>
    </location>
</feature>
<gene>
    <name evidence="5" type="ORF">CLV48_107139</name>
</gene>
<dbReference type="InterPro" id="IPR032812">
    <property type="entry name" value="SbsA_Ig"/>
</dbReference>
<proteinExistence type="predicted"/>
<organism evidence="5 6">
    <name type="scientific">Cecembia rubra</name>
    <dbReference type="NCBI Taxonomy" id="1485585"/>
    <lineage>
        <taxon>Bacteria</taxon>
        <taxon>Pseudomonadati</taxon>
        <taxon>Bacteroidota</taxon>
        <taxon>Cytophagia</taxon>
        <taxon>Cytophagales</taxon>
        <taxon>Cyclobacteriaceae</taxon>
        <taxon>Cecembia</taxon>
    </lineage>
</organism>
<protein>
    <submittedName>
        <fullName evidence="5">Ig-like domain-containing protein</fullName>
    </submittedName>
</protein>